<sequence>MNLKGFFWGVFESPGPITKSPSPITVESSAQQVTFPPLQQNDKSTKQRRVTTKKLLGFVNGQIPAPAATRVTTVNDVQVTSPNPAYEAWICTDELIKSWLFGTLSEEVLGLVHAMSTSQEVWLSLASSFNRSSVTRECELLRRLNLLNMKDRTFSVYCREFCAICDNLSAIGKQVNESMKVVLFLNGLAREYDPIATVIQSLLSRLPSCRLPLLMMLFLRFLGLTLSCKRMILPLMFLQTWPSKHNEVVLTLVEGEAEVTSQLVVEASLSRLITLVGISPVEQTVFIRFDNSYQSEDAPQALAALQVSDTCGQEWVTDSGSSAHITAATTQLSTATPYNGSKTVMVADGAHLPITHVGSTTLTTSTSSLPLLDVLVYPSMQKSLLSVSKLCDDYPCGVFFDANAVYVIDLQTQKVVTKGPRRKSLYMLENKEFVALFSNRQCDASDMIWHQRLGHANLQVLQHLKNSKAISSNKSSTSLVCGPCQMGKSCQLPFFSSDFSAKEPIDRIHCDLWGPSPVVSVQGFKYYVVFINAFSRYSWLIPLKTKAEFCDVFIVFQKQVENQFGKKIRIFQSDGGGEFMSTRF</sequence>
<dbReference type="InterPro" id="IPR036397">
    <property type="entry name" value="RNaseH_sf"/>
</dbReference>
<organism evidence="2 3">
    <name type="scientific">Camelina sativa</name>
    <name type="common">False flax</name>
    <name type="synonym">Myagrum sativum</name>
    <dbReference type="NCBI Taxonomy" id="90675"/>
    <lineage>
        <taxon>Eukaryota</taxon>
        <taxon>Viridiplantae</taxon>
        <taxon>Streptophyta</taxon>
        <taxon>Embryophyta</taxon>
        <taxon>Tracheophyta</taxon>
        <taxon>Spermatophyta</taxon>
        <taxon>Magnoliopsida</taxon>
        <taxon>eudicotyledons</taxon>
        <taxon>Gunneridae</taxon>
        <taxon>Pentapetalae</taxon>
        <taxon>rosids</taxon>
        <taxon>malvids</taxon>
        <taxon>Brassicales</taxon>
        <taxon>Brassicaceae</taxon>
        <taxon>Camelineae</taxon>
        <taxon>Camelina</taxon>
    </lineage>
</organism>
<proteinExistence type="predicted"/>
<dbReference type="GeneID" id="104715244"/>
<protein>
    <submittedName>
        <fullName evidence="3">Uncharacterized protein LOC104715244</fullName>
    </submittedName>
</protein>
<dbReference type="RefSeq" id="XP_019085488.1">
    <property type="nucleotide sequence ID" value="XM_019229943.1"/>
</dbReference>
<reference evidence="2" key="1">
    <citation type="journal article" date="2014" name="Nat. Commun.">
        <title>The emerging biofuel crop Camelina sativa retains a highly undifferentiated hexaploid genome structure.</title>
        <authorList>
            <person name="Kagale S."/>
            <person name="Koh C."/>
            <person name="Nixon J."/>
            <person name="Bollina V."/>
            <person name="Clarke W.E."/>
            <person name="Tuteja R."/>
            <person name="Spillane C."/>
            <person name="Robinson S.J."/>
            <person name="Links M.G."/>
            <person name="Clarke C."/>
            <person name="Higgins E.E."/>
            <person name="Huebert T."/>
            <person name="Sharpe A.G."/>
            <person name="Parkin I.A."/>
        </authorList>
    </citation>
    <scope>NUCLEOTIDE SEQUENCE [LARGE SCALE GENOMIC DNA]</scope>
    <source>
        <strain evidence="2">cv. DH55</strain>
    </source>
</reference>
<dbReference type="Pfam" id="PF00665">
    <property type="entry name" value="rve"/>
    <property type="match status" value="1"/>
</dbReference>
<evidence type="ECO:0000259" key="1">
    <source>
        <dbReference type="PROSITE" id="PS50994"/>
    </source>
</evidence>
<reference evidence="3" key="2">
    <citation type="submission" date="2025-08" db="UniProtKB">
        <authorList>
            <consortium name="RefSeq"/>
        </authorList>
    </citation>
    <scope>IDENTIFICATION</scope>
    <source>
        <tissue evidence="3">Leaf</tissue>
    </source>
</reference>
<dbReference type="SUPFAM" id="SSF53098">
    <property type="entry name" value="Ribonuclease H-like"/>
    <property type="match status" value="1"/>
</dbReference>
<dbReference type="InterPro" id="IPR025724">
    <property type="entry name" value="GAG-pre-integrase_dom"/>
</dbReference>
<dbReference type="Pfam" id="PF22936">
    <property type="entry name" value="Pol_BBD"/>
    <property type="match status" value="1"/>
</dbReference>
<dbReference type="PANTHER" id="PTHR47481:SF31">
    <property type="entry name" value="OS01G0873500 PROTEIN"/>
    <property type="match status" value="1"/>
</dbReference>
<dbReference type="Pfam" id="PF14223">
    <property type="entry name" value="Retrotran_gag_2"/>
    <property type="match status" value="1"/>
</dbReference>
<evidence type="ECO:0000313" key="2">
    <source>
        <dbReference type="Proteomes" id="UP000694864"/>
    </source>
</evidence>
<dbReference type="Gene3D" id="3.30.420.10">
    <property type="entry name" value="Ribonuclease H-like superfamily/Ribonuclease H"/>
    <property type="match status" value="1"/>
</dbReference>
<dbReference type="PANTHER" id="PTHR47481">
    <property type="match status" value="1"/>
</dbReference>
<keyword evidence="2" id="KW-1185">Reference proteome</keyword>
<dbReference type="Proteomes" id="UP000694864">
    <property type="component" value="Chromosome 9"/>
</dbReference>
<evidence type="ECO:0000313" key="3">
    <source>
        <dbReference type="RefSeq" id="XP_019085488.1"/>
    </source>
</evidence>
<dbReference type="InterPro" id="IPR012337">
    <property type="entry name" value="RNaseH-like_sf"/>
</dbReference>
<dbReference type="InterPro" id="IPR054722">
    <property type="entry name" value="PolX-like_BBD"/>
</dbReference>
<accession>A0ABM1QFF0</accession>
<gene>
    <name evidence="3" type="primary">LOC104715244</name>
</gene>
<dbReference type="PROSITE" id="PS50994">
    <property type="entry name" value="INTEGRASE"/>
    <property type="match status" value="1"/>
</dbReference>
<feature type="domain" description="Integrase catalytic" evidence="1">
    <location>
        <begin position="500"/>
        <end position="584"/>
    </location>
</feature>
<dbReference type="Pfam" id="PF13976">
    <property type="entry name" value="gag_pre-integrs"/>
    <property type="match status" value="1"/>
</dbReference>
<name>A0ABM1QFF0_CAMSA</name>
<dbReference type="InterPro" id="IPR001584">
    <property type="entry name" value="Integrase_cat-core"/>
</dbReference>